<dbReference type="CDD" id="cd00063">
    <property type="entry name" value="FN3"/>
    <property type="match status" value="1"/>
</dbReference>
<dbReference type="GeneTree" id="ENSGT00960000193086"/>
<accession>A0A4W3KFY9</accession>
<dbReference type="InterPro" id="IPR003961">
    <property type="entry name" value="FN3_dom"/>
</dbReference>
<dbReference type="Ensembl" id="ENSCMIT00000046318.1">
    <property type="protein sequence ID" value="ENSCMIP00000045665.1"/>
    <property type="gene ID" value="ENSCMIG00000018824.1"/>
</dbReference>
<reference evidence="2" key="5">
    <citation type="submission" date="2025-09" db="UniProtKB">
        <authorList>
            <consortium name="Ensembl"/>
        </authorList>
    </citation>
    <scope>IDENTIFICATION</scope>
</reference>
<reference evidence="3" key="3">
    <citation type="journal article" date="2014" name="Nature">
        <title>Elephant shark genome provides unique insights into gnathostome evolution.</title>
        <authorList>
            <consortium name="International Elephant Shark Genome Sequencing Consortium"/>
            <person name="Venkatesh B."/>
            <person name="Lee A.P."/>
            <person name="Ravi V."/>
            <person name="Maurya A.K."/>
            <person name="Lian M.M."/>
            <person name="Swann J.B."/>
            <person name="Ohta Y."/>
            <person name="Flajnik M.F."/>
            <person name="Sutoh Y."/>
            <person name="Kasahara M."/>
            <person name="Hoon S."/>
            <person name="Gangu V."/>
            <person name="Roy S.W."/>
            <person name="Irimia M."/>
            <person name="Korzh V."/>
            <person name="Kondrychyn I."/>
            <person name="Lim Z.W."/>
            <person name="Tay B.H."/>
            <person name="Tohari S."/>
            <person name="Kong K.W."/>
            <person name="Ho S."/>
            <person name="Lorente-Galdos B."/>
            <person name="Quilez J."/>
            <person name="Marques-Bonet T."/>
            <person name="Raney B.J."/>
            <person name="Ingham P.W."/>
            <person name="Tay A."/>
            <person name="Hillier L.W."/>
            <person name="Minx P."/>
            <person name="Boehm T."/>
            <person name="Wilson R.K."/>
            <person name="Brenner S."/>
            <person name="Warren W.C."/>
        </authorList>
    </citation>
    <scope>NUCLEOTIDE SEQUENCE [LARGE SCALE GENOMIC DNA]</scope>
</reference>
<feature type="domain" description="Fibronectin type-III" evidence="1">
    <location>
        <begin position="1"/>
        <end position="77"/>
    </location>
</feature>
<protein>
    <recommendedName>
        <fullName evidence="1">Fibronectin type-III domain-containing protein</fullName>
    </recommendedName>
</protein>
<dbReference type="InterPro" id="IPR036116">
    <property type="entry name" value="FN3_sf"/>
</dbReference>
<keyword evidence="3" id="KW-1185">Reference proteome</keyword>
<dbReference type="STRING" id="7868.ENSCMIP00000045665"/>
<proteinExistence type="predicted"/>
<organism evidence="2 3">
    <name type="scientific">Callorhinchus milii</name>
    <name type="common">Ghost shark</name>
    <dbReference type="NCBI Taxonomy" id="7868"/>
    <lineage>
        <taxon>Eukaryota</taxon>
        <taxon>Metazoa</taxon>
        <taxon>Chordata</taxon>
        <taxon>Craniata</taxon>
        <taxon>Vertebrata</taxon>
        <taxon>Chondrichthyes</taxon>
        <taxon>Holocephali</taxon>
        <taxon>Chimaeriformes</taxon>
        <taxon>Callorhinchidae</taxon>
        <taxon>Callorhinchus</taxon>
    </lineage>
</organism>
<reference evidence="3" key="2">
    <citation type="journal article" date="2007" name="PLoS Biol.">
        <title>Survey sequencing and comparative analysis of the elephant shark (Callorhinchus milii) genome.</title>
        <authorList>
            <person name="Venkatesh B."/>
            <person name="Kirkness E.F."/>
            <person name="Loh Y.H."/>
            <person name="Halpern A.L."/>
            <person name="Lee A.P."/>
            <person name="Johnson J."/>
            <person name="Dandona N."/>
            <person name="Viswanathan L.D."/>
            <person name="Tay A."/>
            <person name="Venter J.C."/>
            <person name="Strausberg R.L."/>
            <person name="Brenner S."/>
        </authorList>
    </citation>
    <scope>NUCLEOTIDE SEQUENCE [LARGE SCALE GENOMIC DNA]</scope>
</reference>
<reference evidence="3" key="1">
    <citation type="journal article" date="2006" name="Science">
        <title>Ancient noncoding elements conserved in the human genome.</title>
        <authorList>
            <person name="Venkatesh B."/>
            <person name="Kirkness E.F."/>
            <person name="Loh Y.H."/>
            <person name="Halpern A.L."/>
            <person name="Lee A.P."/>
            <person name="Johnson J."/>
            <person name="Dandona N."/>
            <person name="Viswanathan L.D."/>
            <person name="Tay A."/>
            <person name="Venter J.C."/>
            <person name="Strausberg R.L."/>
            <person name="Brenner S."/>
        </authorList>
    </citation>
    <scope>NUCLEOTIDE SEQUENCE [LARGE SCALE GENOMIC DNA]</scope>
</reference>
<dbReference type="InParanoid" id="A0A4W3KFY9"/>
<dbReference type="AlphaFoldDB" id="A0A4W3KFY9"/>
<dbReference type="Proteomes" id="UP000314986">
    <property type="component" value="Unassembled WGS sequence"/>
</dbReference>
<evidence type="ECO:0000313" key="2">
    <source>
        <dbReference type="Ensembl" id="ENSCMIP00000045665.1"/>
    </source>
</evidence>
<name>A0A4W3KFY9_CALMI</name>
<dbReference type="Gene3D" id="2.60.40.10">
    <property type="entry name" value="Immunoglobulins"/>
    <property type="match status" value="1"/>
</dbReference>
<dbReference type="SUPFAM" id="SSF49265">
    <property type="entry name" value="Fibronectin type III"/>
    <property type="match status" value="1"/>
</dbReference>
<evidence type="ECO:0000259" key="1">
    <source>
        <dbReference type="PROSITE" id="PS50853"/>
    </source>
</evidence>
<dbReference type="InterPro" id="IPR013783">
    <property type="entry name" value="Ig-like_fold"/>
</dbReference>
<evidence type="ECO:0000313" key="3">
    <source>
        <dbReference type="Proteomes" id="UP000314986"/>
    </source>
</evidence>
<dbReference type="PROSITE" id="PS50853">
    <property type="entry name" value="FN3"/>
    <property type="match status" value="1"/>
</dbReference>
<reference evidence="2" key="4">
    <citation type="submission" date="2025-08" db="UniProtKB">
        <authorList>
            <consortium name="Ensembl"/>
        </authorList>
    </citation>
    <scope>IDENTIFICATION</scope>
</reference>
<dbReference type="Pfam" id="PF00041">
    <property type="entry name" value="fn3"/>
    <property type="match status" value="1"/>
</dbReference>
<sequence>MRIRWTAAVGPVTGYKVQFSPLTALGNTITAELREISIRANENTAYLQGLKPATEYLVTVIAQYANSIGESTSEKRR</sequence>